<keyword evidence="4" id="KW-1185">Reference proteome</keyword>
<dbReference type="OrthoDB" id="769613at2759"/>
<feature type="compositionally biased region" description="Polar residues" evidence="1">
    <location>
        <begin position="46"/>
        <end position="60"/>
    </location>
</feature>
<feature type="region of interest" description="Disordered" evidence="1">
    <location>
        <begin position="89"/>
        <end position="281"/>
    </location>
</feature>
<dbReference type="PANTHER" id="PTHR31680:SF15">
    <property type="entry name" value="PROTEIN LONGIFOLIA 2"/>
    <property type="match status" value="1"/>
</dbReference>
<feature type="domain" description="DUF4378" evidence="2">
    <location>
        <begin position="355"/>
        <end position="467"/>
    </location>
</feature>
<sequence>MEKRVTELEFKRSSKDLRALKQILEAMGKTKERIENGKEDDASDLKPQTSNNSNYLNLHKSTPIPKKGHLKKFESSVQTIRTVEVVQKPRSLGSSTIPIENISGHHKLRIRDGVDQKAKDLTPRKNHFLEPSSLPVNSMDKSSNSRTFKSIQISKAPQHRSGGNPAGSATSSTTVSPRLQQKKQSQPTTPTPDSSRSRRHLSNTRRVSRHLSHQGDAISEQSDSNFSLASQSDIEEVTSTDRSKESNGSYQHKDRKNEIAARSIKDRSNGEPTTATLEQPSPVSVLDATFYGEESPSPVKKISNAFKGEILDMNTPQRSRLQPNNHSASPIKPLDQPEFVPCPGTNQSRIDQPKFSKRIQKKLIFDAVNEILFRKFTSAGFDDPRISLNQLVVKNLSGRKLLKELCSETDRLQANSECSSVDEDDGLINILREDMMHQAQNWADYHKEVPGVVLDIERLIFKDLIGEIVRGEDARLQRWPTKH</sequence>
<reference evidence="3 4" key="1">
    <citation type="journal article" date="2019" name="Genome Biol. Evol.">
        <title>The Rhododendron genome and chromosomal organization provide insight into shared whole-genome duplications across the heath family (Ericaceae).</title>
        <authorList>
            <person name="Soza V.L."/>
            <person name="Lindsley D."/>
            <person name="Waalkes A."/>
            <person name="Ramage E."/>
            <person name="Patwardhan R.P."/>
            <person name="Burton J.N."/>
            <person name="Adey A."/>
            <person name="Kumar A."/>
            <person name="Qiu R."/>
            <person name="Shendure J."/>
            <person name="Hall B."/>
        </authorList>
    </citation>
    <scope>NUCLEOTIDE SEQUENCE [LARGE SCALE GENOMIC DNA]</scope>
    <source>
        <strain evidence="3">RSF 1966-606</strain>
    </source>
</reference>
<feature type="non-terminal residue" evidence="3">
    <location>
        <position position="1"/>
    </location>
</feature>
<dbReference type="EMBL" id="QEFC01000082">
    <property type="protein sequence ID" value="KAE9466620.1"/>
    <property type="molecule type" value="Genomic_DNA"/>
</dbReference>
<dbReference type="PANTHER" id="PTHR31680">
    <property type="entry name" value="LONGIFOLIA PROTEIN"/>
    <property type="match status" value="1"/>
</dbReference>
<feature type="compositionally biased region" description="Basic residues" evidence="1">
    <location>
        <begin position="197"/>
        <end position="212"/>
    </location>
</feature>
<dbReference type="Pfam" id="PF14309">
    <property type="entry name" value="DUF4378"/>
    <property type="match status" value="1"/>
</dbReference>
<dbReference type="Proteomes" id="UP000428333">
    <property type="component" value="Linkage Group LG01"/>
</dbReference>
<evidence type="ECO:0000256" key="1">
    <source>
        <dbReference type="SAM" id="MobiDB-lite"/>
    </source>
</evidence>
<dbReference type="InterPro" id="IPR033334">
    <property type="entry name" value="LNG1/2"/>
</dbReference>
<evidence type="ECO:0000259" key="2">
    <source>
        <dbReference type="Pfam" id="PF14309"/>
    </source>
</evidence>
<accession>A0A6A4M9D8</accession>
<feature type="region of interest" description="Disordered" evidence="1">
    <location>
        <begin position="316"/>
        <end position="336"/>
    </location>
</feature>
<feature type="region of interest" description="Disordered" evidence="1">
    <location>
        <begin position="29"/>
        <end position="70"/>
    </location>
</feature>
<feature type="compositionally biased region" description="Basic and acidic residues" evidence="1">
    <location>
        <begin position="29"/>
        <end position="44"/>
    </location>
</feature>
<comment type="caution">
    <text evidence="3">The sequence shown here is derived from an EMBL/GenBank/DDBJ whole genome shotgun (WGS) entry which is preliminary data.</text>
</comment>
<feature type="compositionally biased region" description="Polar residues" evidence="1">
    <location>
        <begin position="270"/>
        <end position="281"/>
    </location>
</feature>
<feature type="compositionally biased region" description="Polar residues" evidence="1">
    <location>
        <begin position="134"/>
        <end position="155"/>
    </location>
</feature>
<feature type="compositionally biased region" description="Basic and acidic residues" evidence="1">
    <location>
        <begin position="239"/>
        <end position="269"/>
    </location>
</feature>
<organism evidence="3 4">
    <name type="scientific">Rhododendron williamsianum</name>
    <dbReference type="NCBI Taxonomy" id="262921"/>
    <lineage>
        <taxon>Eukaryota</taxon>
        <taxon>Viridiplantae</taxon>
        <taxon>Streptophyta</taxon>
        <taxon>Embryophyta</taxon>
        <taxon>Tracheophyta</taxon>
        <taxon>Spermatophyta</taxon>
        <taxon>Magnoliopsida</taxon>
        <taxon>eudicotyledons</taxon>
        <taxon>Gunneridae</taxon>
        <taxon>Pentapetalae</taxon>
        <taxon>asterids</taxon>
        <taxon>Ericales</taxon>
        <taxon>Ericaceae</taxon>
        <taxon>Ericoideae</taxon>
        <taxon>Rhodoreae</taxon>
        <taxon>Rhododendron</taxon>
    </lineage>
</organism>
<dbReference type="GO" id="GO:0051513">
    <property type="term" value="P:regulation of monopolar cell growth"/>
    <property type="evidence" value="ECO:0007669"/>
    <property type="project" value="InterPro"/>
</dbReference>
<feature type="compositionally biased region" description="Low complexity" evidence="1">
    <location>
        <begin position="182"/>
        <end position="194"/>
    </location>
</feature>
<evidence type="ECO:0000313" key="3">
    <source>
        <dbReference type="EMBL" id="KAE9466620.1"/>
    </source>
</evidence>
<proteinExistence type="predicted"/>
<feature type="compositionally biased region" description="Polar residues" evidence="1">
    <location>
        <begin position="316"/>
        <end position="328"/>
    </location>
</feature>
<evidence type="ECO:0000313" key="4">
    <source>
        <dbReference type="Proteomes" id="UP000428333"/>
    </source>
</evidence>
<feature type="compositionally biased region" description="Polar residues" evidence="1">
    <location>
        <begin position="167"/>
        <end position="179"/>
    </location>
</feature>
<gene>
    <name evidence="3" type="ORF">C3L33_01465</name>
</gene>
<feature type="compositionally biased region" description="Basic and acidic residues" evidence="1">
    <location>
        <begin position="110"/>
        <end position="123"/>
    </location>
</feature>
<dbReference type="AlphaFoldDB" id="A0A6A4M9D8"/>
<dbReference type="InterPro" id="IPR025486">
    <property type="entry name" value="DUF4378"/>
</dbReference>
<name>A0A6A4M9D8_9ERIC</name>
<protein>
    <recommendedName>
        <fullName evidence="2">DUF4378 domain-containing protein</fullName>
    </recommendedName>
</protein>
<feature type="compositionally biased region" description="Polar residues" evidence="1">
    <location>
        <begin position="219"/>
        <end position="232"/>
    </location>
</feature>